<comment type="pathway">
    <text evidence="1">Protein modification; protein ubiquitination.</text>
</comment>
<dbReference type="EMBL" id="CM029047">
    <property type="protein sequence ID" value="KAG2585120.1"/>
    <property type="molecule type" value="Genomic_DNA"/>
</dbReference>
<dbReference type="AlphaFoldDB" id="A0A8T0RJB3"/>
<reference evidence="4" key="1">
    <citation type="submission" date="2020-05" db="EMBL/GenBank/DDBJ databases">
        <title>WGS assembly of Panicum virgatum.</title>
        <authorList>
            <person name="Lovell J.T."/>
            <person name="Jenkins J."/>
            <person name="Shu S."/>
            <person name="Juenger T.E."/>
            <person name="Schmutz J."/>
        </authorList>
    </citation>
    <scope>NUCLEOTIDE SEQUENCE</scope>
    <source>
        <strain evidence="4">AP13</strain>
    </source>
</reference>
<dbReference type="InterPro" id="IPR011333">
    <property type="entry name" value="SKP1/BTB/POZ_sf"/>
</dbReference>
<keyword evidence="5" id="KW-1185">Reference proteome</keyword>
<comment type="caution">
    <text evidence="4">The sequence shown here is derived from an EMBL/GenBank/DDBJ whole genome shotgun (WGS) entry which is preliminary data.</text>
</comment>
<dbReference type="Proteomes" id="UP000823388">
    <property type="component" value="Chromosome 6K"/>
</dbReference>
<dbReference type="InterPro" id="IPR045005">
    <property type="entry name" value="BPM1-6"/>
</dbReference>
<evidence type="ECO:0000256" key="2">
    <source>
        <dbReference type="ARBA" id="ARBA00010846"/>
    </source>
</evidence>
<evidence type="ECO:0000313" key="4">
    <source>
        <dbReference type="EMBL" id="KAG2585120.1"/>
    </source>
</evidence>
<dbReference type="Pfam" id="PF00651">
    <property type="entry name" value="BTB"/>
    <property type="match status" value="1"/>
</dbReference>
<dbReference type="InterPro" id="IPR002083">
    <property type="entry name" value="MATH/TRAF_dom"/>
</dbReference>
<dbReference type="PANTHER" id="PTHR26379:SF504">
    <property type="entry name" value="OS08G0523800 PROTEIN"/>
    <property type="match status" value="1"/>
</dbReference>
<sequence>MALRSRTPRLERRVIDSAFHEFRVDHEQTKHLAVGTPVSSDAFPAGGYMWRVNYFPQGFREADKGYVSIFFELLSKAASVVSAICLVAFVKGKDGHLWSSYLADTSGVRQLFPGPGMSGWSAFVSQPDLEEHCLTEGHVTFVCAVMVARESSIPVPASDMGKHFGAMLETMDGADVSFTVGNETLLGSMAEATMPDITLHDIAPATFRVMLRFMYTDALPADSELGDSPSETMKNLLAAADRYALERLKLLCAQKLWEAVSADTVASTLAFAETYSCPELKNKCIGFFATGGGGDFKKAVLTKGFVQLVQQFPSIVDELRERIGGS</sequence>
<dbReference type="SUPFAM" id="SSF54695">
    <property type="entry name" value="POZ domain"/>
    <property type="match status" value="1"/>
</dbReference>
<protein>
    <recommendedName>
        <fullName evidence="3">MATH domain-containing protein</fullName>
    </recommendedName>
</protein>
<dbReference type="InterPro" id="IPR000210">
    <property type="entry name" value="BTB/POZ_dom"/>
</dbReference>
<feature type="domain" description="MATH" evidence="3">
    <location>
        <begin position="17"/>
        <end position="145"/>
    </location>
</feature>
<dbReference type="GO" id="GO:0016567">
    <property type="term" value="P:protein ubiquitination"/>
    <property type="evidence" value="ECO:0007669"/>
    <property type="project" value="InterPro"/>
</dbReference>
<organism evidence="4 5">
    <name type="scientific">Panicum virgatum</name>
    <name type="common">Blackwell switchgrass</name>
    <dbReference type="NCBI Taxonomy" id="38727"/>
    <lineage>
        <taxon>Eukaryota</taxon>
        <taxon>Viridiplantae</taxon>
        <taxon>Streptophyta</taxon>
        <taxon>Embryophyta</taxon>
        <taxon>Tracheophyta</taxon>
        <taxon>Spermatophyta</taxon>
        <taxon>Magnoliopsida</taxon>
        <taxon>Liliopsida</taxon>
        <taxon>Poales</taxon>
        <taxon>Poaceae</taxon>
        <taxon>PACMAD clade</taxon>
        <taxon>Panicoideae</taxon>
        <taxon>Panicodae</taxon>
        <taxon>Paniceae</taxon>
        <taxon>Panicinae</taxon>
        <taxon>Panicum</taxon>
        <taxon>Panicum sect. Hiantes</taxon>
    </lineage>
</organism>
<evidence type="ECO:0000256" key="1">
    <source>
        <dbReference type="ARBA" id="ARBA00004906"/>
    </source>
</evidence>
<dbReference type="PANTHER" id="PTHR26379">
    <property type="entry name" value="BTB/POZ AND MATH DOMAIN-CONTAINING PROTEIN 1"/>
    <property type="match status" value="1"/>
</dbReference>
<evidence type="ECO:0000313" key="5">
    <source>
        <dbReference type="Proteomes" id="UP000823388"/>
    </source>
</evidence>
<dbReference type="Gene3D" id="3.30.710.10">
    <property type="entry name" value="Potassium Channel Kv1.1, Chain A"/>
    <property type="match status" value="1"/>
</dbReference>
<accession>A0A8T0RJB3</accession>
<gene>
    <name evidence="4" type="ORF">PVAP13_6KG370806</name>
</gene>
<dbReference type="Pfam" id="PF24570">
    <property type="entry name" value="BACK_BPM_SPOP"/>
    <property type="match status" value="1"/>
</dbReference>
<name>A0A8T0RJB3_PANVG</name>
<dbReference type="SMART" id="SM00225">
    <property type="entry name" value="BTB"/>
    <property type="match status" value="1"/>
</dbReference>
<comment type="similarity">
    <text evidence="2">Belongs to the Tdpoz family.</text>
</comment>
<evidence type="ECO:0000259" key="3">
    <source>
        <dbReference type="PROSITE" id="PS50144"/>
    </source>
</evidence>
<proteinExistence type="inferred from homology"/>
<dbReference type="CDD" id="cd00121">
    <property type="entry name" value="MATH"/>
    <property type="match status" value="1"/>
</dbReference>
<dbReference type="PROSITE" id="PS50144">
    <property type="entry name" value="MATH"/>
    <property type="match status" value="1"/>
</dbReference>
<dbReference type="Pfam" id="PF22486">
    <property type="entry name" value="MATH_2"/>
    <property type="match status" value="1"/>
</dbReference>
<dbReference type="InterPro" id="IPR008974">
    <property type="entry name" value="TRAF-like"/>
</dbReference>
<dbReference type="SUPFAM" id="SSF49599">
    <property type="entry name" value="TRAF domain-like"/>
    <property type="match status" value="1"/>
</dbReference>
<dbReference type="Gene3D" id="2.60.210.10">
    <property type="entry name" value="Apoptosis, Tumor Necrosis Factor Receptor Associated Protein 2, Chain A"/>
    <property type="match status" value="1"/>
</dbReference>
<dbReference type="InterPro" id="IPR056423">
    <property type="entry name" value="BACK_BPM_SPOP"/>
</dbReference>